<gene>
    <name evidence="5" type="ORF">BSL78_05945</name>
</gene>
<name>A0A2G8LA38_STIJA</name>
<dbReference type="SMART" id="SM00181">
    <property type="entry name" value="EGF"/>
    <property type="match status" value="2"/>
</dbReference>
<dbReference type="EMBL" id="MRZV01000152">
    <property type="protein sequence ID" value="PIK57127.1"/>
    <property type="molecule type" value="Genomic_DNA"/>
</dbReference>
<evidence type="ECO:0000259" key="4">
    <source>
        <dbReference type="PROSITE" id="PS50026"/>
    </source>
</evidence>
<comment type="caution">
    <text evidence="5">The sequence shown here is derived from an EMBL/GenBank/DDBJ whole genome shotgun (WGS) entry which is preliminary data.</text>
</comment>
<comment type="caution">
    <text evidence="1">Lacks conserved residue(s) required for the propagation of feature annotation.</text>
</comment>
<evidence type="ECO:0000256" key="2">
    <source>
        <dbReference type="SAM" id="Phobius"/>
    </source>
</evidence>
<feature type="domain" description="EGF-like" evidence="4">
    <location>
        <begin position="178"/>
        <end position="214"/>
    </location>
</feature>
<feature type="transmembrane region" description="Helical" evidence="2">
    <location>
        <begin position="224"/>
        <end position="251"/>
    </location>
</feature>
<dbReference type="InterPro" id="IPR036364">
    <property type="entry name" value="SEA_dom_sf"/>
</dbReference>
<keyword evidence="2" id="KW-1133">Transmembrane helix</keyword>
<dbReference type="OrthoDB" id="9908153at2759"/>
<feature type="domain" description="SEA" evidence="3">
    <location>
        <begin position="54"/>
        <end position="179"/>
    </location>
</feature>
<accession>A0A2G8LA38</accession>
<dbReference type="AlphaFoldDB" id="A0A2G8LA38"/>
<organism evidence="5 6">
    <name type="scientific">Stichopus japonicus</name>
    <name type="common">Sea cucumber</name>
    <dbReference type="NCBI Taxonomy" id="307972"/>
    <lineage>
        <taxon>Eukaryota</taxon>
        <taxon>Metazoa</taxon>
        <taxon>Echinodermata</taxon>
        <taxon>Eleutherozoa</taxon>
        <taxon>Echinozoa</taxon>
        <taxon>Holothuroidea</taxon>
        <taxon>Aspidochirotacea</taxon>
        <taxon>Aspidochirotida</taxon>
        <taxon>Stichopodidae</taxon>
        <taxon>Apostichopus</taxon>
    </lineage>
</organism>
<dbReference type="SUPFAM" id="SSF57196">
    <property type="entry name" value="EGF/Laminin"/>
    <property type="match status" value="1"/>
</dbReference>
<dbReference type="PROSITE" id="PS50026">
    <property type="entry name" value="EGF_3"/>
    <property type="match status" value="1"/>
</dbReference>
<keyword evidence="2" id="KW-0812">Transmembrane</keyword>
<dbReference type="InterPro" id="IPR000082">
    <property type="entry name" value="SEA_dom"/>
</dbReference>
<dbReference type="PROSITE" id="PS50024">
    <property type="entry name" value="SEA"/>
    <property type="match status" value="1"/>
</dbReference>
<evidence type="ECO:0000313" key="6">
    <source>
        <dbReference type="Proteomes" id="UP000230750"/>
    </source>
</evidence>
<evidence type="ECO:0000259" key="3">
    <source>
        <dbReference type="PROSITE" id="PS50024"/>
    </source>
</evidence>
<dbReference type="InterPro" id="IPR000742">
    <property type="entry name" value="EGF"/>
</dbReference>
<dbReference type="PROSITE" id="PS00022">
    <property type="entry name" value="EGF_1"/>
    <property type="match status" value="1"/>
</dbReference>
<proteinExistence type="predicted"/>
<dbReference type="Proteomes" id="UP000230750">
    <property type="component" value="Unassembled WGS sequence"/>
</dbReference>
<dbReference type="Pfam" id="PF01390">
    <property type="entry name" value="SEA"/>
    <property type="match status" value="1"/>
</dbReference>
<keyword evidence="1" id="KW-0245">EGF-like domain</keyword>
<protein>
    <submittedName>
        <fullName evidence="5">Putative mucin-2</fullName>
    </submittedName>
</protein>
<dbReference type="Gene3D" id="3.30.70.960">
    <property type="entry name" value="SEA domain"/>
    <property type="match status" value="1"/>
</dbReference>
<dbReference type="Gene3D" id="2.60.120.260">
    <property type="entry name" value="Galactose-binding domain-like"/>
    <property type="match status" value="1"/>
</dbReference>
<feature type="disulfide bond" evidence="1">
    <location>
        <begin position="204"/>
        <end position="213"/>
    </location>
</feature>
<evidence type="ECO:0000256" key="1">
    <source>
        <dbReference type="PROSITE-ProRule" id="PRU00076"/>
    </source>
</evidence>
<sequence length="313" mass="34637">MTTEDSSTTQTTLEPECRNNNTCSRNQLCINSECVCDRQTGYVETENGCQVSKILKVTFAIVEINSQEAIFNDSLTDRTSNFFMSLQNLVCDLWSITVNNFDGRKWKDDYISCRVLRFFKGSIGADVDLVFDEDSEADSTQMMDAIEVVLQEGDNTLKNSSIGTIKLKNDSIVIDPVSHPECLVDACNKHGSCTVSGKEVICSCDESYTGVSCESTVDFISIDVWQILVIVFALLIVLLLLALFIVCVVMWRNRRGAANMDSKISRKLSTSSSSSFGTVSPLVFATEATTSQDKISESDLGSIKSEEIEQWIT</sequence>
<keyword evidence="1" id="KW-1015">Disulfide bond</keyword>
<reference evidence="5 6" key="1">
    <citation type="journal article" date="2017" name="PLoS Biol.">
        <title>The sea cucumber genome provides insights into morphological evolution and visceral regeneration.</title>
        <authorList>
            <person name="Zhang X."/>
            <person name="Sun L."/>
            <person name="Yuan J."/>
            <person name="Sun Y."/>
            <person name="Gao Y."/>
            <person name="Zhang L."/>
            <person name="Li S."/>
            <person name="Dai H."/>
            <person name="Hamel J.F."/>
            <person name="Liu C."/>
            <person name="Yu Y."/>
            <person name="Liu S."/>
            <person name="Lin W."/>
            <person name="Guo K."/>
            <person name="Jin S."/>
            <person name="Xu P."/>
            <person name="Storey K.B."/>
            <person name="Huan P."/>
            <person name="Zhang T."/>
            <person name="Zhou Y."/>
            <person name="Zhang J."/>
            <person name="Lin C."/>
            <person name="Li X."/>
            <person name="Xing L."/>
            <person name="Huo D."/>
            <person name="Sun M."/>
            <person name="Wang L."/>
            <person name="Mercier A."/>
            <person name="Li F."/>
            <person name="Yang H."/>
            <person name="Xiang J."/>
        </authorList>
    </citation>
    <scope>NUCLEOTIDE SEQUENCE [LARGE SCALE GENOMIC DNA]</scope>
    <source>
        <strain evidence="5">Shaxun</strain>
        <tissue evidence="5">Muscle</tissue>
    </source>
</reference>
<keyword evidence="6" id="KW-1185">Reference proteome</keyword>
<evidence type="ECO:0000313" key="5">
    <source>
        <dbReference type="EMBL" id="PIK57127.1"/>
    </source>
</evidence>
<keyword evidence="2" id="KW-0472">Membrane</keyword>
<dbReference type="SUPFAM" id="SSF82671">
    <property type="entry name" value="SEA domain"/>
    <property type="match status" value="1"/>
</dbReference>